<dbReference type="AlphaFoldDB" id="A0A820P2M5"/>
<proteinExistence type="predicted"/>
<protein>
    <submittedName>
        <fullName evidence="1">Uncharacterized protein</fullName>
    </submittedName>
</protein>
<reference evidence="1" key="1">
    <citation type="submission" date="2021-02" db="EMBL/GenBank/DDBJ databases">
        <authorList>
            <person name="Nowell W R."/>
        </authorList>
    </citation>
    <scope>NUCLEOTIDE SEQUENCE</scope>
</reference>
<organism evidence="1 2">
    <name type="scientific">Adineta steineri</name>
    <dbReference type="NCBI Taxonomy" id="433720"/>
    <lineage>
        <taxon>Eukaryota</taxon>
        <taxon>Metazoa</taxon>
        <taxon>Spiralia</taxon>
        <taxon>Gnathifera</taxon>
        <taxon>Rotifera</taxon>
        <taxon>Eurotatoria</taxon>
        <taxon>Bdelloidea</taxon>
        <taxon>Adinetida</taxon>
        <taxon>Adinetidae</taxon>
        <taxon>Adineta</taxon>
    </lineage>
</organism>
<comment type="caution">
    <text evidence="1">The sequence shown here is derived from an EMBL/GenBank/DDBJ whole genome shotgun (WGS) entry which is preliminary data.</text>
</comment>
<name>A0A820P2M5_9BILA</name>
<gene>
    <name evidence="1" type="ORF">KXQ929_LOCUS50848</name>
</gene>
<dbReference type="Proteomes" id="UP000663868">
    <property type="component" value="Unassembled WGS sequence"/>
</dbReference>
<evidence type="ECO:0000313" key="1">
    <source>
        <dbReference type="EMBL" id="CAF4397884.1"/>
    </source>
</evidence>
<dbReference type="EMBL" id="CAJOBB010024072">
    <property type="protein sequence ID" value="CAF4397884.1"/>
    <property type="molecule type" value="Genomic_DNA"/>
</dbReference>
<evidence type="ECO:0000313" key="2">
    <source>
        <dbReference type="Proteomes" id="UP000663868"/>
    </source>
</evidence>
<accession>A0A820P2M5</accession>
<feature type="non-terminal residue" evidence="1">
    <location>
        <position position="1"/>
    </location>
</feature>
<sequence length="60" mass="6970">YTLDSYAELKDILSDRFDAKDYMEDDLLTITNGTCYLVPNDQCQSILCLDWREICDGKLI</sequence>